<proteinExistence type="predicted"/>
<organism evidence="1 2">
    <name type="scientific">Bondarzewia mesenterica</name>
    <dbReference type="NCBI Taxonomy" id="1095465"/>
    <lineage>
        <taxon>Eukaryota</taxon>
        <taxon>Fungi</taxon>
        <taxon>Dikarya</taxon>
        <taxon>Basidiomycota</taxon>
        <taxon>Agaricomycotina</taxon>
        <taxon>Agaricomycetes</taxon>
        <taxon>Russulales</taxon>
        <taxon>Bondarzewiaceae</taxon>
        <taxon>Bondarzewia</taxon>
    </lineage>
</organism>
<gene>
    <name evidence="1" type="ORF">EW146_g8525</name>
</gene>
<sequence length="72" mass="7606">MLKMKKISQGQQNKIDSKVLIYVPFLYLGTLNAAGPSTLVANGITHILSIRLTSSIACVTVRGSEAIDSAAS</sequence>
<protein>
    <submittedName>
        <fullName evidence="1">Uncharacterized protein</fullName>
    </submittedName>
</protein>
<name>A0A4S4LFL1_9AGAM</name>
<dbReference type="Proteomes" id="UP000310158">
    <property type="component" value="Unassembled WGS sequence"/>
</dbReference>
<comment type="caution">
    <text evidence="1">The sequence shown here is derived from an EMBL/GenBank/DDBJ whole genome shotgun (WGS) entry which is preliminary data.</text>
</comment>
<dbReference type="EMBL" id="SGPL01000599">
    <property type="protein sequence ID" value="THH09968.1"/>
    <property type="molecule type" value="Genomic_DNA"/>
</dbReference>
<accession>A0A4S4LFL1</accession>
<dbReference type="AlphaFoldDB" id="A0A4S4LFL1"/>
<evidence type="ECO:0000313" key="1">
    <source>
        <dbReference type="EMBL" id="THH09968.1"/>
    </source>
</evidence>
<keyword evidence="2" id="KW-1185">Reference proteome</keyword>
<reference evidence="1 2" key="1">
    <citation type="submission" date="2019-02" db="EMBL/GenBank/DDBJ databases">
        <title>Genome sequencing of the rare red list fungi Bondarzewia mesenterica.</title>
        <authorList>
            <person name="Buettner E."/>
            <person name="Kellner H."/>
        </authorList>
    </citation>
    <scope>NUCLEOTIDE SEQUENCE [LARGE SCALE GENOMIC DNA]</scope>
    <source>
        <strain evidence="1 2">DSM 108281</strain>
    </source>
</reference>
<evidence type="ECO:0000313" key="2">
    <source>
        <dbReference type="Proteomes" id="UP000310158"/>
    </source>
</evidence>